<evidence type="ECO:0000256" key="2">
    <source>
        <dbReference type="ARBA" id="ARBA00005581"/>
    </source>
</evidence>
<feature type="chain" id="PRO_5014071524" description="S-protein homolog" evidence="6">
    <location>
        <begin position="27"/>
        <end position="147"/>
    </location>
</feature>
<dbReference type="AlphaFoldDB" id="A0A218VXR5"/>
<dbReference type="GO" id="GO:0005576">
    <property type="term" value="C:extracellular region"/>
    <property type="evidence" value="ECO:0007669"/>
    <property type="project" value="UniProtKB-SubCell"/>
</dbReference>
<evidence type="ECO:0000313" key="10">
    <source>
        <dbReference type="Proteomes" id="UP000233551"/>
    </source>
</evidence>
<keyword evidence="10" id="KW-1185">Reference proteome</keyword>
<keyword evidence="4 6" id="KW-0964">Secreted</keyword>
<evidence type="ECO:0000256" key="1">
    <source>
        <dbReference type="ARBA" id="ARBA00004613"/>
    </source>
</evidence>
<dbReference type="InterPro" id="IPR010264">
    <property type="entry name" value="Self-incomp_S1"/>
</dbReference>
<comment type="subcellular location">
    <subcellularLocation>
        <location evidence="1 6">Secreted</location>
    </subcellularLocation>
</comment>
<name>A0A218VXR5_PUNGR</name>
<feature type="signal peptide" evidence="6">
    <location>
        <begin position="1"/>
        <end position="26"/>
    </location>
</feature>
<dbReference type="PANTHER" id="PTHR31232:SF43">
    <property type="entry name" value="S-PROTEIN HOMOLOG 29-RELATED"/>
    <property type="match status" value="1"/>
</dbReference>
<dbReference type="Pfam" id="PF05938">
    <property type="entry name" value="Self-incomp_S1"/>
    <property type="match status" value="1"/>
</dbReference>
<sequence>MGSSPKHLIVLMAVALSVLMDHTCEGQHHEPPDIITPGPVHITIENDLANSATLTVHCRRIDRDSEEDYGTHDVAPRSTYEFGFMTLEIPVAAANCSFQWPPQNFHDLKVFSQGRDGNSGDHLWMITEGGACRDTGYPAEYCHGWTS</sequence>
<comment type="similarity">
    <text evidence="2 6">Belongs to the plant self-incompatibility (S1) protein family.</text>
</comment>
<evidence type="ECO:0000313" key="7">
    <source>
        <dbReference type="EMBL" id="OWM65206.1"/>
    </source>
</evidence>
<evidence type="ECO:0000313" key="9">
    <source>
        <dbReference type="Proteomes" id="UP000197138"/>
    </source>
</evidence>
<dbReference type="GO" id="GO:0060320">
    <property type="term" value="P:rejection of self pollen"/>
    <property type="evidence" value="ECO:0007669"/>
    <property type="project" value="UniProtKB-KW"/>
</dbReference>
<dbReference type="Proteomes" id="UP000233551">
    <property type="component" value="Unassembled WGS sequence"/>
</dbReference>
<evidence type="ECO:0000313" key="8">
    <source>
        <dbReference type="EMBL" id="PKI31166.1"/>
    </source>
</evidence>
<dbReference type="Proteomes" id="UP000197138">
    <property type="component" value="Unassembled WGS sequence"/>
</dbReference>
<gene>
    <name evidence="7" type="ORF">CDL15_Pgr008795</name>
    <name evidence="8" type="ORF">CRG98_048443</name>
</gene>
<evidence type="ECO:0000256" key="6">
    <source>
        <dbReference type="RuleBase" id="RU367044"/>
    </source>
</evidence>
<dbReference type="EMBL" id="PGOL01009148">
    <property type="protein sequence ID" value="PKI31166.1"/>
    <property type="molecule type" value="Genomic_DNA"/>
</dbReference>
<evidence type="ECO:0000256" key="4">
    <source>
        <dbReference type="ARBA" id="ARBA00022525"/>
    </source>
</evidence>
<dbReference type="EMBL" id="MTKT01005615">
    <property type="protein sequence ID" value="OWM65206.1"/>
    <property type="molecule type" value="Genomic_DNA"/>
</dbReference>
<keyword evidence="3 6" id="KW-0713">Self-incompatibility</keyword>
<proteinExistence type="inferred from homology"/>
<reference evidence="8 10" key="3">
    <citation type="submission" date="2017-11" db="EMBL/GenBank/DDBJ databases">
        <title>De-novo sequencing of pomegranate (Punica granatum L.) genome.</title>
        <authorList>
            <person name="Akparov Z."/>
            <person name="Amiraslanov A."/>
            <person name="Hajiyeva S."/>
            <person name="Abbasov M."/>
            <person name="Kaur K."/>
            <person name="Hamwieh A."/>
            <person name="Solovyev V."/>
            <person name="Salamov A."/>
            <person name="Braich B."/>
            <person name="Kosarev P."/>
            <person name="Mahmoud A."/>
            <person name="Hajiyev E."/>
            <person name="Babayeva S."/>
            <person name="Izzatullayeva V."/>
            <person name="Mammadov A."/>
            <person name="Mammadov A."/>
            <person name="Sharifova S."/>
            <person name="Ojaghi J."/>
            <person name="Eynullazada K."/>
            <person name="Bayramov B."/>
            <person name="Abdulazimova A."/>
            <person name="Shahmuradov I."/>
        </authorList>
    </citation>
    <scope>NUCLEOTIDE SEQUENCE [LARGE SCALE GENOMIC DNA]</scope>
    <source>
        <strain evidence="8">AG2017</strain>
        <strain evidence="10">cv. AG2017</strain>
        <tissue evidence="8">Leaf</tissue>
    </source>
</reference>
<evidence type="ECO:0000256" key="3">
    <source>
        <dbReference type="ARBA" id="ARBA00022471"/>
    </source>
</evidence>
<keyword evidence="5 6" id="KW-0732">Signal</keyword>
<evidence type="ECO:0000256" key="5">
    <source>
        <dbReference type="ARBA" id="ARBA00022729"/>
    </source>
</evidence>
<reference evidence="9" key="1">
    <citation type="journal article" date="2017" name="Plant J.">
        <title>The pomegranate (Punica granatum L.) genome and the genomics of punicalagin biosynthesis.</title>
        <authorList>
            <person name="Qin G."/>
            <person name="Xu C."/>
            <person name="Ming R."/>
            <person name="Tang H."/>
            <person name="Guyot R."/>
            <person name="Kramer E.M."/>
            <person name="Hu Y."/>
            <person name="Yi X."/>
            <person name="Qi Y."/>
            <person name="Xu X."/>
            <person name="Gao Z."/>
            <person name="Pan H."/>
            <person name="Jian J."/>
            <person name="Tian Y."/>
            <person name="Yue Z."/>
            <person name="Xu Y."/>
        </authorList>
    </citation>
    <scope>NUCLEOTIDE SEQUENCE [LARGE SCALE GENOMIC DNA]</scope>
    <source>
        <strain evidence="9">cv. Dabenzi</strain>
    </source>
</reference>
<accession>A0A218VXR5</accession>
<dbReference type="PANTHER" id="PTHR31232">
    <property type="match status" value="1"/>
</dbReference>
<comment type="caution">
    <text evidence="7">The sequence shown here is derived from an EMBL/GenBank/DDBJ whole genome shotgun (WGS) entry which is preliminary data.</text>
</comment>
<reference evidence="7" key="2">
    <citation type="submission" date="2017-06" db="EMBL/GenBank/DDBJ databases">
        <title>The pomegranate genome and the genomics of punicalagin biosynthesis.</title>
        <authorList>
            <person name="Xu C."/>
        </authorList>
    </citation>
    <scope>NUCLEOTIDE SEQUENCE [LARGE SCALE GENOMIC DNA]</scope>
    <source>
        <tissue evidence="7">Fresh leaf</tissue>
    </source>
</reference>
<organism evidence="7 9">
    <name type="scientific">Punica granatum</name>
    <name type="common">Pomegranate</name>
    <dbReference type="NCBI Taxonomy" id="22663"/>
    <lineage>
        <taxon>Eukaryota</taxon>
        <taxon>Viridiplantae</taxon>
        <taxon>Streptophyta</taxon>
        <taxon>Embryophyta</taxon>
        <taxon>Tracheophyta</taxon>
        <taxon>Spermatophyta</taxon>
        <taxon>Magnoliopsida</taxon>
        <taxon>eudicotyledons</taxon>
        <taxon>Gunneridae</taxon>
        <taxon>Pentapetalae</taxon>
        <taxon>rosids</taxon>
        <taxon>malvids</taxon>
        <taxon>Myrtales</taxon>
        <taxon>Lythraceae</taxon>
        <taxon>Punica</taxon>
    </lineage>
</organism>
<protein>
    <recommendedName>
        <fullName evidence="6">S-protein homolog</fullName>
    </recommendedName>
</protein>